<keyword evidence="2" id="KW-1185">Reference proteome</keyword>
<name>A0AAN1WIV4_9GAMM</name>
<dbReference type="AlphaFoldDB" id="A0AAN1WIV4"/>
<dbReference type="Proteomes" id="UP001320119">
    <property type="component" value="Chromosome"/>
</dbReference>
<accession>A0AAN1WIV4</accession>
<protein>
    <submittedName>
        <fullName evidence="1">Uncharacterized protein</fullName>
    </submittedName>
</protein>
<dbReference type="Pfam" id="PF20027">
    <property type="entry name" value="DUF6435"/>
    <property type="match status" value="1"/>
</dbReference>
<sequence>MDDSVCEGKTSSEQSNLIAQPMRKDHINLLHRPTMFKLFTKNPIAKLDKSYKAKLEQAMTAQRNGDIKRYSQLSDEAENIRKEIDTLEILQKK</sequence>
<dbReference type="EMBL" id="AP023086">
    <property type="protein sequence ID" value="BCD98360.1"/>
    <property type="molecule type" value="Genomic_DNA"/>
</dbReference>
<evidence type="ECO:0000313" key="1">
    <source>
        <dbReference type="EMBL" id="BCD98360.1"/>
    </source>
</evidence>
<dbReference type="NCBIfam" id="NF033487">
    <property type="entry name" value="Lacal_2735_fam"/>
    <property type="match status" value="1"/>
</dbReference>
<organism evidence="1 2">
    <name type="scientific">Marinagarivorans cellulosilyticus</name>
    <dbReference type="NCBI Taxonomy" id="2721545"/>
    <lineage>
        <taxon>Bacteria</taxon>
        <taxon>Pseudomonadati</taxon>
        <taxon>Pseudomonadota</taxon>
        <taxon>Gammaproteobacteria</taxon>
        <taxon>Cellvibrionales</taxon>
        <taxon>Cellvibrionaceae</taxon>
        <taxon>Marinagarivorans</taxon>
    </lineage>
</organism>
<dbReference type="InterPro" id="IPR045493">
    <property type="entry name" value="DUF6435"/>
</dbReference>
<dbReference type="KEGG" id="marq:MARGE09_P2561"/>
<reference evidence="1 2" key="1">
    <citation type="journal article" date="2022" name="IScience">
        <title>An ultrasensitive nanofiber-based assay for enzymatic hydrolysis and deep-sea microbial degradation of cellulose.</title>
        <authorList>
            <person name="Tsudome M."/>
            <person name="Tachioka M."/>
            <person name="Miyazaki M."/>
            <person name="Uchimura K."/>
            <person name="Tsuda M."/>
            <person name="Takaki Y."/>
            <person name="Deguchi S."/>
        </authorList>
    </citation>
    <scope>NUCLEOTIDE SEQUENCE [LARGE SCALE GENOMIC DNA]</scope>
    <source>
        <strain evidence="1 2">GE09</strain>
    </source>
</reference>
<evidence type="ECO:0000313" key="2">
    <source>
        <dbReference type="Proteomes" id="UP001320119"/>
    </source>
</evidence>
<gene>
    <name evidence="1" type="ORF">MARGE09_P2561</name>
</gene>
<proteinExistence type="predicted"/>